<dbReference type="PANTHER" id="PTHR30548:SF5">
    <property type="entry name" value="SUBUNIT OF OXYGEN-SENSITIVE 2-HYDROXYISOCAPROYL-COA DEHYDRATASE"/>
    <property type="match status" value="1"/>
</dbReference>
<organism evidence="5">
    <name type="scientific">uncultured Desulfobacterium sp</name>
    <dbReference type="NCBI Taxonomy" id="201089"/>
    <lineage>
        <taxon>Bacteria</taxon>
        <taxon>Pseudomonadati</taxon>
        <taxon>Thermodesulfobacteriota</taxon>
        <taxon>Desulfobacteria</taxon>
        <taxon>Desulfobacterales</taxon>
        <taxon>Desulfobacteriaceae</taxon>
        <taxon>Desulfobacterium</taxon>
        <taxon>environmental samples</taxon>
    </lineage>
</organism>
<dbReference type="InterPro" id="IPR010327">
    <property type="entry name" value="FldB/FldC_alpha/beta"/>
</dbReference>
<dbReference type="GO" id="GO:0046872">
    <property type="term" value="F:metal ion binding"/>
    <property type="evidence" value="ECO:0007669"/>
    <property type="project" value="UniProtKB-KW"/>
</dbReference>
<dbReference type="Gene3D" id="1.20.1270.370">
    <property type="match status" value="1"/>
</dbReference>
<dbReference type="GO" id="GO:0051536">
    <property type="term" value="F:iron-sulfur cluster binding"/>
    <property type="evidence" value="ECO:0007669"/>
    <property type="project" value="UniProtKB-KW"/>
</dbReference>
<dbReference type="EMBL" id="OJIN01000103">
    <property type="protein sequence ID" value="SPD73609.1"/>
    <property type="molecule type" value="Genomic_DNA"/>
</dbReference>
<evidence type="ECO:0000256" key="1">
    <source>
        <dbReference type="ARBA" id="ARBA00005806"/>
    </source>
</evidence>
<reference evidence="5" key="1">
    <citation type="submission" date="2018-01" db="EMBL/GenBank/DDBJ databases">
        <authorList>
            <person name="Regsiter A."/>
            <person name="William W."/>
        </authorList>
    </citation>
    <scope>NUCLEOTIDE SEQUENCE</scope>
    <source>
        <strain evidence="5">TRIP AH-1</strain>
    </source>
</reference>
<evidence type="ECO:0000256" key="4">
    <source>
        <dbReference type="ARBA" id="ARBA00023014"/>
    </source>
</evidence>
<comment type="similarity">
    <text evidence="1">Belongs to the FldB/FldC dehydratase alpha/beta subunit family.</text>
</comment>
<dbReference type="Gene3D" id="3.40.50.11890">
    <property type="match status" value="1"/>
</dbReference>
<protein>
    <submittedName>
        <fullName evidence="5">Putative benzoyl-CoA reductase, bzd-type, N subunit</fullName>
    </submittedName>
</protein>
<gene>
    <name evidence="5" type="ORF">PITCH_A1910015</name>
</gene>
<name>A0A445MW24_9BACT</name>
<evidence type="ECO:0000256" key="3">
    <source>
        <dbReference type="ARBA" id="ARBA00023004"/>
    </source>
</evidence>
<keyword evidence="4" id="KW-0411">Iron-sulfur</keyword>
<dbReference type="AlphaFoldDB" id="A0A445MW24"/>
<evidence type="ECO:0000256" key="2">
    <source>
        <dbReference type="ARBA" id="ARBA00022723"/>
    </source>
</evidence>
<accession>A0A445MW24</accession>
<evidence type="ECO:0000313" key="5">
    <source>
        <dbReference type="EMBL" id="SPD73609.1"/>
    </source>
</evidence>
<dbReference type="Pfam" id="PF06050">
    <property type="entry name" value="HGD-D"/>
    <property type="match status" value="1"/>
</dbReference>
<proteinExistence type="inferred from homology"/>
<keyword evidence="3" id="KW-0408">Iron</keyword>
<dbReference type="PANTHER" id="PTHR30548">
    <property type="entry name" value="2-HYDROXYGLUTARYL-COA DEHYDRATASE, D-COMPONENT-RELATED"/>
    <property type="match status" value="1"/>
</dbReference>
<sequence length="375" mass="42985">MIEDFKKIYENRHNYMKAWKAKNPDWKVLGYMCSYMPEEILYAAKVLPIRWLGGHEPQNVTEPHIMGMFCPFCRDVLAQGLLGKYDYCDAIGITHTCKHINQAYESMILHRGVDHFFIPTPSKMQDKQALPYYAGILKIFKEQLENWTGKKITEDDLKRGIAIVDENRRLMRQVYETRKADNPPISGLDSMYMVTASQMYDKQEVNKIIADVIKNELPGRKAKNDPGIRLMILGSEDDDTAFINMVENCGSSLVIDDHCTGSRYFWNTTEPGNDLMSVIADRYLKRPPCPIKDMPNRTRIPHIQGLAKEWNVAGAIVIQQKFCDPHELDKVAIVNGLKAVDVPTLYLEFDVTVPIGPFRIRVEAFLETLGSEDLF</sequence>
<keyword evidence="2" id="KW-0479">Metal-binding</keyword>
<dbReference type="Gene3D" id="3.40.50.11900">
    <property type="match status" value="1"/>
</dbReference>